<dbReference type="Gene3D" id="2.120.10.30">
    <property type="entry name" value="TolB, C-terminal domain"/>
    <property type="match status" value="1"/>
</dbReference>
<feature type="non-terminal residue" evidence="14">
    <location>
        <position position="1"/>
    </location>
</feature>
<gene>
    <name evidence="14" type="ORF">MNOR_LOCUS322</name>
</gene>
<dbReference type="InterPro" id="IPR023415">
    <property type="entry name" value="LDLR_class-A_CS"/>
</dbReference>
<dbReference type="Pfam" id="PF00057">
    <property type="entry name" value="Ldl_recept_a"/>
    <property type="match status" value="2"/>
</dbReference>
<keyword evidence="9 12" id="KW-1015">Disulfide bond</keyword>
<reference evidence="14 15" key="1">
    <citation type="submission" date="2024-05" db="EMBL/GenBank/DDBJ databases">
        <authorList>
            <person name="Wallberg A."/>
        </authorList>
    </citation>
    <scope>NUCLEOTIDE SEQUENCE [LARGE SCALE GENOMIC DNA]</scope>
</reference>
<evidence type="ECO:0000256" key="6">
    <source>
        <dbReference type="ARBA" id="ARBA00022737"/>
    </source>
</evidence>
<keyword evidence="10" id="KW-0675">Receptor</keyword>
<comment type="caution">
    <text evidence="14">The sequence shown here is derived from an EMBL/GenBank/DDBJ whole genome shotgun (WGS) entry which is preliminary data.</text>
</comment>
<evidence type="ECO:0000256" key="11">
    <source>
        <dbReference type="ARBA" id="ARBA00023180"/>
    </source>
</evidence>
<comment type="caution">
    <text evidence="12">Lacks conserved residue(s) required for the propagation of feature annotation.</text>
</comment>
<sequence length="266" mass="29518">RKVLVDAGIEQPVGLAIHEDFVYWVDRELNLIERVNKFSGQQREKVQGRISHLSDIIAVTPHLKQGMLSHPCHNGSECSHLCLRADRHQRCACPQGKTLASDLKTCMNLPSCEPDQFRCKSGSVPCIPKKWRCDDRPECEDKSDEENCPQKPCQPNKHRCANNQCIEKYQVCDGVANCDDGSDEVACCDKGEIMCVSTGRCEQMSVVCSGRCPDNYDQGVCSLVKPIDPPGPGKAPYIVGVVASVLVLVSLHIIRTKELVIMTQRI</sequence>
<feature type="disulfide bond" evidence="12">
    <location>
        <begin position="160"/>
        <end position="178"/>
    </location>
</feature>
<dbReference type="PROSITE" id="PS50068">
    <property type="entry name" value="LDLRA_2"/>
    <property type="match status" value="2"/>
</dbReference>
<feature type="disulfide bond" evidence="12">
    <location>
        <begin position="133"/>
        <end position="148"/>
    </location>
</feature>
<evidence type="ECO:0000256" key="4">
    <source>
        <dbReference type="ARBA" id="ARBA00022692"/>
    </source>
</evidence>
<dbReference type="GO" id="GO:0005886">
    <property type="term" value="C:plasma membrane"/>
    <property type="evidence" value="ECO:0007669"/>
    <property type="project" value="TreeGrafter"/>
</dbReference>
<name>A0AAV2PHS6_MEGNR</name>
<keyword evidence="4 13" id="KW-0812">Transmembrane</keyword>
<organism evidence="14 15">
    <name type="scientific">Meganyctiphanes norvegica</name>
    <name type="common">Northern krill</name>
    <name type="synonym">Thysanopoda norvegica</name>
    <dbReference type="NCBI Taxonomy" id="48144"/>
    <lineage>
        <taxon>Eukaryota</taxon>
        <taxon>Metazoa</taxon>
        <taxon>Ecdysozoa</taxon>
        <taxon>Arthropoda</taxon>
        <taxon>Crustacea</taxon>
        <taxon>Multicrustacea</taxon>
        <taxon>Malacostraca</taxon>
        <taxon>Eumalacostraca</taxon>
        <taxon>Eucarida</taxon>
        <taxon>Euphausiacea</taxon>
        <taxon>Euphausiidae</taxon>
        <taxon>Meganyctiphanes</taxon>
    </lineage>
</organism>
<keyword evidence="5" id="KW-0732">Signal</keyword>
<dbReference type="SUPFAM" id="SSF57196">
    <property type="entry name" value="EGF/Laminin"/>
    <property type="match status" value="1"/>
</dbReference>
<proteinExistence type="predicted"/>
<dbReference type="PRINTS" id="PR00261">
    <property type="entry name" value="LDLRECEPTOR"/>
</dbReference>
<evidence type="ECO:0000256" key="7">
    <source>
        <dbReference type="ARBA" id="ARBA00022989"/>
    </source>
</evidence>
<keyword evidence="6" id="KW-0677">Repeat</keyword>
<dbReference type="FunFam" id="4.10.400.10:FF:000034">
    <property type="entry name" value="Low-density lipoprotein receptor-related protein 2"/>
    <property type="match status" value="1"/>
</dbReference>
<dbReference type="InterPro" id="IPR002172">
    <property type="entry name" value="LDrepeatLR_classA_rpt"/>
</dbReference>
<dbReference type="SUPFAM" id="SSF63825">
    <property type="entry name" value="YWTD domain"/>
    <property type="match status" value="1"/>
</dbReference>
<evidence type="ECO:0000256" key="2">
    <source>
        <dbReference type="ARBA" id="ARBA00022536"/>
    </source>
</evidence>
<protein>
    <submittedName>
        <fullName evidence="14">Uncharacterized protein</fullName>
    </submittedName>
</protein>
<dbReference type="CDD" id="cd00112">
    <property type="entry name" value="LDLa"/>
    <property type="match status" value="2"/>
</dbReference>
<keyword evidence="7 13" id="KW-1133">Transmembrane helix</keyword>
<dbReference type="EMBL" id="CAXKWB010000066">
    <property type="protein sequence ID" value="CAL4058912.1"/>
    <property type="molecule type" value="Genomic_DNA"/>
</dbReference>
<dbReference type="GO" id="GO:0043235">
    <property type="term" value="C:receptor complex"/>
    <property type="evidence" value="ECO:0007669"/>
    <property type="project" value="TreeGrafter"/>
</dbReference>
<dbReference type="AlphaFoldDB" id="A0AAV2PHS6"/>
<feature type="disulfide bond" evidence="12">
    <location>
        <begin position="153"/>
        <end position="165"/>
    </location>
</feature>
<dbReference type="InterPro" id="IPR000033">
    <property type="entry name" value="LDLR_classB_rpt"/>
</dbReference>
<evidence type="ECO:0000256" key="13">
    <source>
        <dbReference type="SAM" id="Phobius"/>
    </source>
</evidence>
<accession>A0AAV2PHS6</accession>
<keyword evidence="2" id="KW-0245">EGF-like domain</keyword>
<feature type="disulfide bond" evidence="12">
    <location>
        <begin position="172"/>
        <end position="187"/>
    </location>
</feature>
<dbReference type="InterPro" id="IPR051221">
    <property type="entry name" value="LDLR-related"/>
</dbReference>
<dbReference type="SMART" id="SM00192">
    <property type="entry name" value="LDLa"/>
    <property type="match status" value="2"/>
</dbReference>
<keyword evidence="11" id="KW-0325">Glycoprotein</keyword>
<dbReference type="Gene3D" id="4.10.400.10">
    <property type="entry name" value="Low-density Lipoprotein Receptor"/>
    <property type="match status" value="2"/>
</dbReference>
<evidence type="ECO:0000256" key="10">
    <source>
        <dbReference type="ARBA" id="ARBA00023170"/>
    </source>
</evidence>
<dbReference type="InterPro" id="IPR011042">
    <property type="entry name" value="6-blade_b-propeller_TolB-like"/>
</dbReference>
<comment type="subcellular location">
    <subcellularLocation>
        <location evidence="1">Membrane</location>
        <topology evidence="1">Single-pass membrane protein</topology>
    </subcellularLocation>
</comment>
<dbReference type="InterPro" id="IPR036055">
    <property type="entry name" value="LDL_receptor-like_sf"/>
</dbReference>
<keyword evidence="3" id="KW-0254">Endocytosis</keyword>
<evidence type="ECO:0000313" key="14">
    <source>
        <dbReference type="EMBL" id="CAL4058912.1"/>
    </source>
</evidence>
<dbReference type="PANTHER" id="PTHR22722">
    <property type="entry name" value="LOW-DENSITY LIPOPROTEIN RECEPTOR-RELATED PROTEIN 2-RELATED"/>
    <property type="match status" value="1"/>
</dbReference>
<dbReference type="Proteomes" id="UP001497623">
    <property type="component" value="Unassembled WGS sequence"/>
</dbReference>
<dbReference type="SMART" id="SM00135">
    <property type="entry name" value="LY"/>
    <property type="match status" value="1"/>
</dbReference>
<evidence type="ECO:0000256" key="8">
    <source>
        <dbReference type="ARBA" id="ARBA00023136"/>
    </source>
</evidence>
<evidence type="ECO:0000256" key="1">
    <source>
        <dbReference type="ARBA" id="ARBA00004167"/>
    </source>
</evidence>
<dbReference type="PROSITE" id="PS01209">
    <property type="entry name" value="LDLRA_1"/>
    <property type="match status" value="1"/>
</dbReference>
<keyword evidence="15" id="KW-1185">Reference proteome</keyword>
<dbReference type="GO" id="GO:0006897">
    <property type="term" value="P:endocytosis"/>
    <property type="evidence" value="ECO:0007669"/>
    <property type="project" value="UniProtKB-KW"/>
</dbReference>
<evidence type="ECO:0000313" key="15">
    <source>
        <dbReference type="Proteomes" id="UP001497623"/>
    </source>
</evidence>
<evidence type="ECO:0000256" key="5">
    <source>
        <dbReference type="ARBA" id="ARBA00022729"/>
    </source>
</evidence>
<feature type="transmembrane region" description="Helical" evidence="13">
    <location>
        <begin position="235"/>
        <end position="254"/>
    </location>
</feature>
<evidence type="ECO:0000256" key="9">
    <source>
        <dbReference type="ARBA" id="ARBA00023157"/>
    </source>
</evidence>
<keyword evidence="8 13" id="KW-0472">Membrane</keyword>
<evidence type="ECO:0000256" key="3">
    <source>
        <dbReference type="ARBA" id="ARBA00022583"/>
    </source>
</evidence>
<evidence type="ECO:0000256" key="12">
    <source>
        <dbReference type="PROSITE-ProRule" id="PRU00124"/>
    </source>
</evidence>
<dbReference type="SUPFAM" id="SSF57424">
    <property type="entry name" value="LDL receptor-like module"/>
    <property type="match status" value="2"/>
</dbReference>